<keyword evidence="1" id="KW-0238">DNA-binding</keyword>
<feature type="domain" description="Core-binding (CB)" evidence="2">
    <location>
        <begin position="1"/>
        <end position="32"/>
    </location>
</feature>
<organism evidence="3 4">
    <name type="scientific">Streptococcus pyogenes</name>
    <dbReference type="NCBI Taxonomy" id="1314"/>
    <lineage>
        <taxon>Bacteria</taxon>
        <taxon>Bacillati</taxon>
        <taxon>Bacillota</taxon>
        <taxon>Bacilli</taxon>
        <taxon>Lactobacillales</taxon>
        <taxon>Streptococcaceae</taxon>
        <taxon>Streptococcus</taxon>
    </lineage>
</organism>
<dbReference type="InterPro" id="IPR044068">
    <property type="entry name" value="CB"/>
</dbReference>
<accession>A0A660A8I6</accession>
<feature type="non-terminal residue" evidence="3">
    <location>
        <position position="32"/>
    </location>
</feature>
<evidence type="ECO:0000259" key="2">
    <source>
        <dbReference type="PROSITE" id="PS51900"/>
    </source>
</evidence>
<dbReference type="GO" id="GO:0003677">
    <property type="term" value="F:DNA binding"/>
    <property type="evidence" value="ECO:0007669"/>
    <property type="project" value="UniProtKB-UniRule"/>
</dbReference>
<dbReference type="Proteomes" id="UP000316580">
    <property type="component" value="Unassembled WGS sequence"/>
</dbReference>
<reference evidence="3 4" key="1">
    <citation type="submission" date="2019-05" db="EMBL/GenBank/DDBJ databases">
        <title>Novel genomic isolates of S.pyogenes and S.dysgalactiae subsp. equisimilis associated to necrotising fasciitis (NSTI).</title>
        <authorList>
            <person name="Barrantes I."/>
        </authorList>
    </citation>
    <scope>NUCLEOTIDE SEQUENCE [LARGE SCALE GENOMIC DNA]</scope>
    <source>
        <strain evidence="3 4">SPY6028</strain>
    </source>
</reference>
<name>A0A660A8I6_STRPY</name>
<protein>
    <submittedName>
        <fullName evidence="3">Site-specific tyrosine recombinase XerD</fullName>
    </submittedName>
</protein>
<gene>
    <name evidence="3" type="ORF">FGO82_01420</name>
</gene>
<dbReference type="EMBL" id="VCID01000322">
    <property type="protein sequence ID" value="TNY48471.1"/>
    <property type="molecule type" value="Genomic_DNA"/>
</dbReference>
<sequence length="32" mass="3758">MITYIEAFIASKTLSLNSQKAYRYDLQQFSQV</sequence>
<proteinExistence type="predicted"/>
<evidence type="ECO:0000313" key="4">
    <source>
        <dbReference type="Proteomes" id="UP000316580"/>
    </source>
</evidence>
<dbReference type="AlphaFoldDB" id="A0A660A8I6"/>
<evidence type="ECO:0000256" key="1">
    <source>
        <dbReference type="PROSITE-ProRule" id="PRU01248"/>
    </source>
</evidence>
<evidence type="ECO:0000313" key="3">
    <source>
        <dbReference type="EMBL" id="TNY48471.1"/>
    </source>
</evidence>
<dbReference type="PROSITE" id="PS51900">
    <property type="entry name" value="CB"/>
    <property type="match status" value="1"/>
</dbReference>
<comment type="caution">
    <text evidence="3">The sequence shown here is derived from an EMBL/GenBank/DDBJ whole genome shotgun (WGS) entry which is preliminary data.</text>
</comment>